<protein>
    <submittedName>
        <fullName evidence="3">Uncharacterized protein</fullName>
    </submittedName>
</protein>
<gene>
    <name evidence="3" type="ORF">FIBSPDRAFT_892391</name>
</gene>
<feature type="region of interest" description="Disordered" evidence="1">
    <location>
        <begin position="104"/>
        <end position="126"/>
    </location>
</feature>
<evidence type="ECO:0000256" key="2">
    <source>
        <dbReference type="SAM" id="SignalP"/>
    </source>
</evidence>
<keyword evidence="2" id="KW-0732">Signal</keyword>
<keyword evidence="4" id="KW-1185">Reference proteome</keyword>
<evidence type="ECO:0000313" key="4">
    <source>
        <dbReference type="Proteomes" id="UP000076532"/>
    </source>
</evidence>
<accession>A0A166IGL7</accession>
<name>A0A166IGL7_9AGAM</name>
<feature type="signal peptide" evidence="2">
    <location>
        <begin position="1"/>
        <end position="19"/>
    </location>
</feature>
<evidence type="ECO:0000313" key="3">
    <source>
        <dbReference type="EMBL" id="KZP19795.1"/>
    </source>
</evidence>
<organism evidence="3 4">
    <name type="scientific">Athelia psychrophila</name>
    <dbReference type="NCBI Taxonomy" id="1759441"/>
    <lineage>
        <taxon>Eukaryota</taxon>
        <taxon>Fungi</taxon>
        <taxon>Dikarya</taxon>
        <taxon>Basidiomycota</taxon>
        <taxon>Agaricomycotina</taxon>
        <taxon>Agaricomycetes</taxon>
        <taxon>Agaricomycetidae</taxon>
        <taxon>Atheliales</taxon>
        <taxon>Atheliaceae</taxon>
        <taxon>Athelia</taxon>
    </lineage>
</organism>
<proteinExistence type="predicted"/>
<reference evidence="3 4" key="1">
    <citation type="journal article" date="2016" name="Mol. Biol. Evol.">
        <title>Comparative Genomics of Early-Diverging Mushroom-Forming Fungi Provides Insights into the Origins of Lignocellulose Decay Capabilities.</title>
        <authorList>
            <person name="Nagy L.G."/>
            <person name="Riley R."/>
            <person name="Tritt A."/>
            <person name="Adam C."/>
            <person name="Daum C."/>
            <person name="Floudas D."/>
            <person name="Sun H."/>
            <person name="Yadav J.S."/>
            <person name="Pangilinan J."/>
            <person name="Larsson K.H."/>
            <person name="Matsuura K."/>
            <person name="Barry K."/>
            <person name="Labutti K."/>
            <person name="Kuo R."/>
            <person name="Ohm R.A."/>
            <person name="Bhattacharya S.S."/>
            <person name="Shirouzu T."/>
            <person name="Yoshinaga Y."/>
            <person name="Martin F.M."/>
            <person name="Grigoriev I.V."/>
            <person name="Hibbett D.S."/>
        </authorList>
    </citation>
    <scope>NUCLEOTIDE SEQUENCE [LARGE SCALE GENOMIC DNA]</scope>
    <source>
        <strain evidence="3 4">CBS 109695</strain>
    </source>
</reference>
<sequence>MAIWVSSPLLLSCFSLAASSSEEKMISAWFGGDDGTSATTPKPDYFFVSHLTMIPIGAMQLLVPVRGMPHNIGFCRHNVEQGHTWHSEKEGGHDLPGVQHIQHMQLPQKKRGHKMGEAEGTVDNQR</sequence>
<dbReference type="Proteomes" id="UP000076532">
    <property type="component" value="Unassembled WGS sequence"/>
</dbReference>
<dbReference type="AlphaFoldDB" id="A0A166IGL7"/>
<feature type="chain" id="PRO_5007875212" evidence="2">
    <location>
        <begin position="20"/>
        <end position="126"/>
    </location>
</feature>
<dbReference type="EMBL" id="KV417560">
    <property type="protein sequence ID" value="KZP19795.1"/>
    <property type="molecule type" value="Genomic_DNA"/>
</dbReference>
<evidence type="ECO:0000256" key="1">
    <source>
        <dbReference type="SAM" id="MobiDB-lite"/>
    </source>
</evidence>